<dbReference type="EMBL" id="MSDW01000001">
    <property type="protein sequence ID" value="OKY77798.1"/>
    <property type="molecule type" value="Genomic_DNA"/>
</dbReference>
<dbReference type="EMBL" id="MSDW01000001">
    <property type="protein sequence ID" value="OKY78065.1"/>
    <property type="molecule type" value="Genomic_DNA"/>
</dbReference>
<organism evidence="2 3">
    <name type="scientific">Methanohalarchaeum thermophilum</name>
    <dbReference type="NCBI Taxonomy" id="1903181"/>
    <lineage>
        <taxon>Archaea</taxon>
        <taxon>Methanobacteriati</taxon>
        <taxon>Methanobacteriota</taxon>
        <taxon>Methanonatronarchaeia</taxon>
        <taxon>Methanonatronarchaeales</taxon>
        <taxon>Methanonatronarchaeaceae</taxon>
        <taxon>Candidatus Methanohalarchaeum</taxon>
    </lineage>
</organism>
<dbReference type="AlphaFoldDB" id="A0A1Q6DUN9"/>
<evidence type="ECO:0000313" key="2">
    <source>
        <dbReference type="EMBL" id="OKY78065.1"/>
    </source>
</evidence>
<name>A0A1Q6DUN9_METT1</name>
<sequence>MKIEAITTRGDGARWLGENYINFSRLVWERLDEEVERWGLERKDDCLGDIGIHRKKGGIID</sequence>
<keyword evidence="3" id="KW-1185">Reference proteome</keyword>
<dbReference type="STRING" id="1903181.BTN85_0270"/>
<dbReference type="Proteomes" id="UP000185744">
    <property type="component" value="Unassembled WGS sequence"/>
</dbReference>
<protein>
    <submittedName>
        <fullName evidence="2">Uncharacterized protein</fullName>
    </submittedName>
</protein>
<reference evidence="2 3" key="1">
    <citation type="submission" date="2016-12" db="EMBL/GenBank/DDBJ databases">
        <title>Discovery of methanogenic haloarchaea.</title>
        <authorList>
            <person name="Sorokin D.Y."/>
            <person name="Makarova K.S."/>
            <person name="Abbas B."/>
            <person name="Ferrer M."/>
            <person name="Golyshin P.N."/>
        </authorList>
    </citation>
    <scope>NUCLEOTIDE SEQUENCE [LARGE SCALE GENOMIC DNA]</scope>
    <source>
        <strain evidence="2">HMET1</strain>
    </source>
</reference>
<gene>
    <name evidence="1" type="ORF">BTN85_0270</name>
    <name evidence="2" type="ORF">BTN85_0550</name>
</gene>
<proteinExistence type="predicted"/>
<evidence type="ECO:0000313" key="1">
    <source>
        <dbReference type="EMBL" id="OKY77798.1"/>
    </source>
</evidence>
<accession>A0A1Q6DUN9</accession>
<evidence type="ECO:0000313" key="3">
    <source>
        <dbReference type="Proteomes" id="UP000185744"/>
    </source>
</evidence>
<comment type="caution">
    <text evidence="2">The sequence shown here is derived from an EMBL/GenBank/DDBJ whole genome shotgun (WGS) entry which is preliminary data.</text>
</comment>